<dbReference type="AlphaFoldDB" id="A0A512M6L3"/>
<feature type="signal peptide" evidence="3">
    <location>
        <begin position="1"/>
        <end position="21"/>
    </location>
</feature>
<feature type="compositionally biased region" description="Low complexity" evidence="2">
    <location>
        <begin position="270"/>
        <end position="314"/>
    </location>
</feature>
<dbReference type="Proteomes" id="UP000321577">
    <property type="component" value="Unassembled WGS sequence"/>
</dbReference>
<dbReference type="EMBL" id="BKAG01000009">
    <property type="protein sequence ID" value="GEP42364.1"/>
    <property type="molecule type" value="Genomic_DNA"/>
</dbReference>
<organism evidence="4 5">
    <name type="scientific">Brevifollis gellanilyticus</name>
    <dbReference type="NCBI Taxonomy" id="748831"/>
    <lineage>
        <taxon>Bacteria</taxon>
        <taxon>Pseudomonadati</taxon>
        <taxon>Verrucomicrobiota</taxon>
        <taxon>Verrucomicrobiia</taxon>
        <taxon>Verrucomicrobiales</taxon>
        <taxon>Verrucomicrobiaceae</taxon>
    </lineage>
</organism>
<keyword evidence="5" id="KW-1185">Reference proteome</keyword>
<feature type="chain" id="PRO_5022063674" evidence="3">
    <location>
        <begin position="22"/>
        <end position="372"/>
    </location>
</feature>
<evidence type="ECO:0000313" key="5">
    <source>
        <dbReference type="Proteomes" id="UP000321577"/>
    </source>
</evidence>
<evidence type="ECO:0000313" key="4">
    <source>
        <dbReference type="EMBL" id="GEP42364.1"/>
    </source>
</evidence>
<dbReference type="OrthoDB" id="192493at2"/>
<evidence type="ECO:0000256" key="2">
    <source>
        <dbReference type="SAM" id="MobiDB-lite"/>
    </source>
</evidence>
<gene>
    <name evidence="4" type="ORF">BGE01nite_16550</name>
</gene>
<feature type="region of interest" description="Disordered" evidence="2">
    <location>
        <begin position="254"/>
        <end position="372"/>
    </location>
</feature>
<feature type="compositionally biased region" description="Low complexity" evidence="2">
    <location>
        <begin position="322"/>
        <end position="332"/>
    </location>
</feature>
<reference evidence="4 5" key="1">
    <citation type="submission" date="2019-07" db="EMBL/GenBank/DDBJ databases">
        <title>Whole genome shotgun sequence of Brevifollis gellanilyticus NBRC 108608.</title>
        <authorList>
            <person name="Hosoyama A."/>
            <person name="Uohara A."/>
            <person name="Ohji S."/>
            <person name="Ichikawa N."/>
        </authorList>
    </citation>
    <scope>NUCLEOTIDE SEQUENCE [LARGE SCALE GENOMIC DNA]</scope>
    <source>
        <strain evidence="4 5">NBRC 108608</strain>
    </source>
</reference>
<keyword evidence="1" id="KW-0175">Coiled coil</keyword>
<name>A0A512M6L3_9BACT</name>
<evidence type="ECO:0000256" key="3">
    <source>
        <dbReference type="SAM" id="SignalP"/>
    </source>
</evidence>
<evidence type="ECO:0000256" key="1">
    <source>
        <dbReference type="SAM" id="Coils"/>
    </source>
</evidence>
<dbReference type="RefSeq" id="WP_146849966.1">
    <property type="nucleotide sequence ID" value="NZ_BKAG01000009.1"/>
</dbReference>
<accession>A0A512M6L3</accession>
<protein>
    <submittedName>
        <fullName evidence="4">Uncharacterized protein</fullName>
    </submittedName>
</protein>
<keyword evidence="3" id="KW-0732">Signal</keyword>
<feature type="coiled-coil region" evidence="1">
    <location>
        <begin position="98"/>
        <end position="145"/>
    </location>
</feature>
<comment type="caution">
    <text evidence="4">The sequence shown here is derived from an EMBL/GenBank/DDBJ whole genome shotgun (WGS) entry which is preliminary data.</text>
</comment>
<sequence length="372" mass="37765">MVWKILSILAAGCLGASCYFAWSNQKDLATERDRESSAKANLKSSQERKKEGDEALVVKKTALETVQKDLATAKDETVKFAAQVQEKEVSHGVIKGNLDQVQQQVTAVEKQIDDAGDIEKLIAQIEKLKKDQAEAESAVANQAQRFAAAQEAFTSLTAQTAKLREDETRGRRGIVAPEFTARVSQYFPEWDVAILNKGNTGGVFANADLEVKRGKNVIAKLKVKNVEQFGSVAEVVPGSIASGQAIQAGDTVVAAATQSASTPPPPPAPTGGSAPAPGAAPAAPAAPAASDPFGAAPAAAPAAPAMSDPFGAAPAPAPAPAAPAADPFGAAPAPAPAPAAPAADPFGAAPAPAPGTAAKPNTADPFAPAPKP</sequence>
<dbReference type="PROSITE" id="PS51257">
    <property type="entry name" value="PROKAR_LIPOPROTEIN"/>
    <property type="match status" value="1"/>
</dbReference>
<proteinExistence type="predicted"/>
<feature type="compositionally biased region" description="Low complexity" evidence="2">
    <location>
        <begin position="340"/>
        <end position="358"/>
    </location>
</feature>